<evidence type="ECO:0000256" key="5">
    <source>
        <dbReference type="ARBA" id="ARBA00023125"/>
    </source>
</evidence>
<dbReference type="Pfam" id="PF01028">
    <property type="entry name" value="Topoisom_I"/>
    <property type="match status" value="1"/>
</dbReference>
<evidence type="ECO:0000256" key="3">
    <source>
        <dbReference type="ARBA" id="ARBA00012891"/>
    </source>
</evidence>
<dbReference type="GO" id="GO:0003917">
    <property type="term" value="F:DNA topoisomerase type I (single strand cut, ATP-independent) activity"/>
    <property type="evidence" value="ECO:0007669"/>
    <property type="project" value="UniProtKB-EC"/>
</dbReference>
<reference evidence="10" key="1">
    <citation type="submission" date="2017-02" db="EMBL/GenBank/DDBJ databases">
        <authorList>
            <person name="Varghese N."/>
            <person name="Submissions S."/>
        </authorList>
    </citation>
    <scope>NUCLEOTIDE SEQUENCE [LARGE SCALE GENOMIC DNA]</scope>
    <source>
        <strain evidence="10">DSM 22224</strain>
    </source>
</reference>
<evidence type="ECO:0000256" key="6">
    <source>
        <dbReference type="ARBA" id="ARBA00023235"/>
    </source>
</evidence>
<keyword evidence="6 9" id="KW-0413">Isomerase</keyword>
<comment type="similarity">
    <text evidence="2">Belongs to the type IB topoisomerase family.</text>
</comment>
<dbReference type="Proteomes" id="UP000190367">
    <property type="component" value="Unassembled WGS sequence"/>
</dbReference>
<dbReference type="InterPro" id="IPR013500">
    <property type="entry name" value="TopoI_cat_euk"/>
</dbReference>
<protein>
    <recommendedName>
        <fullName evidence="3">DNA topoisomerase</fullName>
        <ecNumber evidence="3">5.6.2.1</ecNumber>
    </recommendedName>
</protein>
<dbReference type="PRINTS" id="PR00416">
    <property type="entry name" value="EUTPISMRASEI"/>
</dbReference>
<evidence type="ECO:0000256" key="2">
    <source>
        <dbReference type="ARBA" id="ARBA00006645"/>
    </source>
</evidence>
<dbReference type="InterPro" id="IPR011010">
    <property type="entry name" value="DNA_brk_join_enz"/>
</dbReference>
<accession>A0A1T4RSK5</accession>
<sequence length="356" mass="40477">MDNIAIKTDPVAVAKAVKLRYVKAGAPGYSRERTKNGDFVYKDENGAVITDETVLDRIRKLVLPPAWEDVWISKWANGHLQATGIDVKGRKQYRYHTTWSQVRNETKYDRLRYFGALLPAVRRQIQRDLHGSRLNKEKVIAIALAVMEETLIRVGNSAYEKLYGSHGLTTLRNKHVTINGSAAFFQFSGKKGVAHKIQLRHAALTRLLKKVRDIPGHELFQYYDDNGETHALDSGEINDYLKQCTGEDFTCKDFRTWAGTVYALNLLAELEDFTAVTACKRNVVGIIDTVAAKLGNTRAVCRKYYIHPQLLDDYENSVLEPWLKKIRLQCKQPANSDGLHADEKILLDYLKQLAKQ</sequence>
<organism evidence="9 10">
    <name type="scientific">Chitinophaga eiseniae</name>
    <dbReference type="NCBI Taxonomy" id="634771"/>
    <lineage>
        <taxon>Bacteria</taxon>
        <taxon>Pseudomonadati</taxon>
        <taxon>Bacteroidota</taxon>
        <taxon>Chitinophagia</taxon>
        <taxon>Chitinophagales</taxon>
        <taxon>Chitinophagaceae</taxon>
        <taxon>Chitinophaga</taxon>
    </lineage>
</organism>
<dbReference type="Gene3D" id="1.10.132.120">
    <property type="match status" value="1"/>
</dbReference>
<dbReference type="EMBL" id="FUWZ01000002">
    <property type="protein sequence ID" value="SKA18964.1"/>
    <property type="molecule type" value="Genomic_DNA"/>
</dbReference>
<dbReference type="AlphaFoldDB" id="A0A1T4RSK5"/>
<dbReference type="SUPFAM" id="SSF55869">
    <property type="entry name" value="DNA topoisomerase I domain"/>
    <property type="match status" value="1"/>
</dbReference>
<feature type="domain" description="DNA topoisomerase IB N-terminal" evidence="8">
    <location>
        <begin position="39"/>
        <end position="86"/>
    </location>
</feature>
<dbReference type="EC" id="5.6.2.1" evidence="3"/>
<keyword evidence="5" id="KW-0238">DNA-binding</keyword>
<comment type="catalytic activity">
    <reaction evidence="1">
        <text>ATP-independent breakage of single-stranded DNA, followed by passage and rejoining.</text>
        <dbReference type="EC" id="5.6.2.1"/>
    </reaction>
</comment>
<evidence type="ECO:0000313" key="9">
    <source>
        <dbReference type="EMBL" id="SKA18964.1"/>
    </source>
</evidence>
<name>A0A1T4RSK5_9BACT</name>
<dbReference type="GO" id="GO:0003677">
    <property type="term" value="F:DNA binding"/>
    <property type="evidence" value="ECO:0007669"/>
    <property type="project" value="UniProtKB-KW"/>
</dbReference>
<evidence type="ECO:0000259" key="8">
    <source>
        <dbReference type="Pfam" id="PF21338"/>
    </source>
</evidence>
<evidence type="ECO:0000259" key="7">
    <source>
        <dbReference type="Pfam" id="PF01028"/>
    </source>
</evidence>
<keyword evidence="10" id="KW-1185">Reference proteome</keyword>
<dbReference type="InterPro" id="IPR001631">
    <property type="entry name" value="TopoI"/>
</dbReference>
<keyword evidence="4" id="KW-0799">Topoisomerase</keyword>
<dbReference type="InterPro" id="IPR014711">
    <property type="entry name" value="TopoI_cat_a-hlx-sub_euk"/>
</dbReference>
<evidence type="ECO:0000313" key="10">
    <source>
        <dbReference type="Proteomes" id="UP000190367"/>
    </source>
</evidence>
<gene>
    <name evidence="9" type="ORF">SAMN04488128_1021455</name>
</gene>
<dbReference type="OrthoDB" id="9778962at2"/>
<dbReference type="Gene3D" id="3.30.66.10">
    <property type="entry name" value="DNA topoisomerase I domain"/>
    <property type="match status" value="1"/>
</dbReference>
<proteinExistence type="inferred from homology"/>
<dbReference type="Pfam" id="PF21338">
    <property type="entry name" value="Top1B_N_bact"/>
    <property type="match status" value="1"/>
</dbReference>
<dbReference type="SUPFAM" id="SSF56349">
    <property type="entry name" value="DNA breaking-rejoining enzymes"/>
    <property type="match status" value="1"/>
</dbReference>
<evidence type="ECO:0000256" key="1">
    <source>
        <dbReference type="ARBA" id="ARBA00000213"/>
    </source>
</evidence>
<dbReference type="InterPro" id="IPR035447">
    <property type="entry name" value="DNA_topo_I_N_sf"/>
</dbReference>
<dbReference type="STRING" id="634771.SAMN04488128_1021455"/>
<evidence type="ECO:0000256" key="4">
    <source>
        <dbReference type="ARBA" id="ARBA00023029"/>
    </source>
</evidence>
<dbReference type="InterPro" id="IPR049331">
    <property type="entry name" value="Top1B_N_bact"/>
</dbReference>
<feature type="domain" description="DNA topoisomerase I catalytic core eukaryotic-type" evidence="7">
    <location>
        <begin position="99"/>
        <end position="317"/>
    </location>
</feature>
<dbReference type="Gene3D" id="3.90.15.10">
    <property type="entry name" value="Topoisomerase I, Chain A, domain 3"/>
    <property type="match status" value="1"/>
</dbReference>
<dbReference type="RefSeq" id="WP_078669916.1">
    <property type="nucleotide sequence ID" value="NZ_FUWZ01000002.1"/>
</dbReference>
<dbReference type="PROSITE" id="PS52038">
    <property type="entry name" value="TOPO_IB_2"/>
    <property type="match status" value="1"/>
</dbReference>
<dbReference type="GO" id="GO:0006265">
    <property type="term" value="P:DNA topological change"/>
    <property type="evidence" value="ECO:0007669"/>
    <property type="project" value="InterPro"/>
</dbReference>